<sequence length="194" mass="21733">MKVLLIDTEPERARALEVQLAAVGVTATVRPRPGETLPEAIAREAPDLVIVDMARPDRDTLDDIRRATSRDPRPVAMFVDVDDPGFMEAAIEAGVSSYTVVGAALPDVKPIVRAAVAIFRRYRQVEAELHRAQTGLRERQLVDEAKRHLMKQRRMTEPEAHRWLRRQAMERARRVADIAAELLQKDEGEKGGNG</sequence>
<dbReference type="InterPro" id="IPR005561">
    <property type="entry name" value="ANTAR"/>
</dbReference>
<dbReference type="InterPro" id="IPR001789">
    <property type="entry name" value="Sig_transdc_resp-reg_receiver"/>
</dbReference>
<accession>A0ABS5FAC7</accession>
<dbReference type="PROSITE" id="PS50110">
    <property type="entry name" value="RESPONSE_REGULATORY"/>
    <property type="match status" value="1"/>
</dbReference>
<dbReference type="EMBL" id="JAAGBB010000139">
    <property type="protein sequence ID" value="MBR0669515.1"/>
    <property type="molecule type" value="Genomic_DNA"/>
</dbReference>
<dbReference type="InterPro" id="IPR008327">
    <property type="entry name" value="Sig_transdc_resp-reg_antiterm"/>
</dbReference>
<dbReference type="Gene3D" id="3.40.50.2300">
    <property type="match status" value="1"/>
</dbReference>
<keyword evidence="1" id="KW-0597">Phosphoprotein</keyword>
<dbReference type="SUPFAM" id="SSF52172">
    <property type="entry name" value="CheY-like"/>
    <property type="match status" value="1"/>
</dbReference>
<feature type="domain" description="Response regulatory" evidence="2">
    <location>
        <begin position="2"/>
        <end position="116"/>
    </location>
</feature>
<evidence type="ECO:0000313" key="4">
    <source>
        <dbReference type="EMBL" id="MBR0669515.1"/>
    </source>
</evidence>
<dbReference type="InterPro" id="IPR011006">
    <property type="entry name" value="CheY-like_superfamily"/>
</dbReference>
<dbReference type="RefSeq" id="WP_211858600.1">
    <property type="nucleotide sequence ID" value="NZ_JAAGBB010000139.1"/>
</dbReference>
<comment type="caution">
    <text evidence="4">The sequence shown here is derived from an EMBL/GenBank/DDBJ whole genome shotgun (WGS) entry which is preliminary data.</text>
</comment>
<dbReference type="Proteomes" id="UP001196870">
    <property type="component" value="Unassembled WGS sequence"/>
</dbReference>
<proteinExistence type="predicted"/>
<evidence type="ECO:0000259" key="2">
    <source>
        <dbReference type="PROSITE" id="PS50110"/>
    </source>
</evidence>
<reference evidence="5" key="1">
    <citation type="journal article" date="2021" name="Syst. Appl. Microbiol.">
        <title>Roseomonas hellenica sp. nov., isolated from roots of wild-growing Alkanna tinctoria.</title>
        <authorList>
            <person name="Rat A."/>
            <person name="Naranjo H.D."/>
            <person name="Lebbe L."/>
            <person name="Cnockaert M."/>
            <person name="Krigas N."/>
            <person name="Grigoriadou K."/>
            <person name="Maloupa E."/>
            <person name="Willems A."/>
        </authorList>
    </citation>
    <scope>NUCLEOTIDE SEQUENCE [LARGE SCALE GENOMIC DNA]</scope>
    <source>
        <strain evidence="5">LMG 31523</strain>
    </source>
</reference>
<dbReference type="SMART" id="SM01012">
    <property type="entry name" value="ANTAR"/>
    <property type="match status" value="1"/>
</dbReference>
<dbReference type="PROSITE" id="PS50921">
    <property type="entry name" value="ANTAR"/>
    <property type="match status" value="1"/>
</dbReference>
<dbReference type="InterPro" id="IPR036388">
    <property type="entry name" value="WH-like_DNA-bd_sf"/>
</dbReference>
<evidence type="ECO:0000259" key="3">
    <source>
        <dbReference type="PROSITE" id="PS50921"/>
    </source>
</evidence>
<dbReference type="Pfam" id="PF03861">
    <property type="entry name" value="ANTAR"/>
    <property type="match status" value="1"/>
</dbReference>
<feature type="domain" description="ANTAR" evidence="3">
    <location>
        <begin position="122"/>
        <end position="183"/>
    </location>
</feature>
<dbReference type="Gene3D" id="1.10.10.10">
    <property type="entry name" value="Winged helix-like DNA-binding domain superfamily/Winged helix DNA-binding domain"/>
    <property type="match status" value="1"/>
</dbReference>
<dbReference type="PIRSF" id="PIRSF036382">
    <property type="entry name" value="RR_antiterm"/>
    <property type="match status" value="1"/>
</dbReference>
<feature type="modified residue" description="4-aspartylphosphate" evidence="1">
    <location>
        <position position="52"/>
    </location>
</feature>
<protein>
    <submittedName>
        <fullName evidence="4">ANTAR domain-containing protein</fullName>
    </submittedName>
</protein>
<evidence type="ECO:0000313" key="5">
    <source>
        <dbReference type="Proteomes" id="UP001196870"/>
    </source>
</evidence>
<keyword evidence="5" id="KW-1185">Reference proteome</keyword>
<organism evidence="4 5">
    <name type="scientific">Plastoroseomonas hellenica</name>
    <dbReference type="NCBI Taxonomy" id="2687306"/>
    <lineage>
        <taxon>Bacteria</taxon>
        <taxon>Pseudomonadati</taxon>
        <taxon>Pseudomonadota</taxon>
        <taxon>Alphaproteobacteria</taxon>
        <taxon>Acetobacterales</taxon>
        <taxon>Acetobacteraceae</taxon>
        <taxon>Plastoroseomonas</taxon>
    </lineage>
</organism>
<gene>
    <name evidence="4" type="ORF">GXW71_34565</name>
</gene>
<name>A0ABS5FAC7_9PROT</name>
<evidence type="ECO:0000256" key="1">
    <source>
        <dbReference type="PROSITE-ProRule" id="PRU00169"/>
    </source>
</evidence>